<proteinExistence type="inferred from homology"/>
<name>A0A6A3D306_HIBSY</name>
<comment type="similarity">
    <text evidence="2">Belongs to the UPF0496 family.</text>
</comment>
<evidence type="ECO:0000256" key="4">
    <source>
        <dbReference type="ARBA" id="ARBA00022989"/>
    </source>
</evidence>
<dbReference type="PANTHER" id="PTHR31113">
    <property type="entry name" value="UPF0496 PROTEIN 3-RELATED"/>
    <property type="match status" value="1"/>
</dbReference>
<dbReference type="InterPro" id="IPR007749">
    <property type="entry name" value="DUF677"/>
</dbReference>
<dbReference type="Proteomes" id="UP000436088">
    <property type="component" value="Unassembled WGS sequence"/>
</dbReference>
<dbReference type="EMBL" id="VEPZ02000013">
    <property type="protein sequence ID" value="KAE8736165.1"/>
    <property type="molecule type" value="Genomic_DNA"/>
</dbReference>
<organism evidence="7 8">
    <name type="scientific">Hibiscus syriacus</name>
    <name type="common">Rose of Sharon</name>
    <dbReference type="NCBI Taxonomy" id="106335"/>
    <lineage>
        <taxon>Eukaryota</taxon>
        <taxon>Viridiplantae</taxon>
        <taxon>Streptophyta</taxon>
        <taxon>Embryophyta</taxon>
        <taxon>Tracheophyta</taxon>
        <taxon>Spermatophyta</taxon>
        <taxon>Magnoliopsida</taxon>
        <taxon>eudicotyledons</taxon>
        <taxon>Gunneridae</taxon>
        <taxon>Pentapetalae</taxon>
        <taxon>rosids</taxon>
        <taxon>malvids</taxon>
        <taxon>Malvales</taxon>
        <taxon>Malvaceae</taxon>
        <taxon>Malvoideae</taxon>
        <taxon>Hibiscus</taxon>
    </lineage>
</organism>
<evidence type="ECO:0000313" key="7">
    <source>
        <dbReference type="EMBL" id="KAE8736165.1"/>
    </source>
</evidence>
<dbReference type="PANTHER" id="PTHR31113:SF20">
    <property type="entry name" value="UPF0496 PROTEIN 2-RELATED"/>
    <property type="match status" value="1"/>
</dbReference>
<evidence type="ECO:0000256" key="5">
    <source>
        <dbReference type="ARBA" id="ARBA00023136"/>
    </source>
</evidence>
<keyword evidence="8" id="KW-1185">Reference proteome</keyword>
<sequence>MHRKRCSGEKVIFRKQLDVQVRVWMEKYDPVKARIRSGERGGGSYLMDKANAIEEVITISKRIQEIKDEQCIVIHKELAGFALLKSPFETISPVRFRKIHEANQDLFHKLTSTREKLKRKAEFRRISKKIGSLCLVISYTTFIISLLVLAFHSVIRMVAALGLAACFFGTMKMKKCRSWCNNQ</sequence>
<keyword evidence="3 6" id="KW-0812">Transmembrane</keyword>
<evidence type="ECO:0000256" key="2">
    <source>
        <dbReference type="ARBA" id="ARBA00009074"/>
    </source>
</evidence>
<evidence type="ECO:0000256" key="6">
    <source>
        <dbReference type="SAM" id="Phobius"/>
    </source>
</evidence>
<reference evidence="7" key="1">
    <citation type="submission" date="2019-09" db="EMBL/GenBank/DDBJ databases">
        <title>Draft genome information of white flower Hibiscus syriacus.</title>
        <authorList>
            <person name="Kim Y.-M."/>
        </authorList>
    </citation>
    <scope>NUCLEOTIDE SEQUENCE [LARGE SCALE GENOMIC DNA]</scope>
    <source>
        <strain evidence="7">YM2019G1</strain>
    </source>
</reference>
<evidence type="ECO:0000256" key="1">
    <source>
        <dbReference type="ARBA" id="ARBA00004370"/>
    </source>
</evidence>
<dbReference type="AlphaFoldDB" id="A0A6A3D306"/>
<keyword evidence="5 6" id="KW-0472">Membrane</keyword>
<dbReference type="GO" id="GO:0016020">
    <property type="term" value="C:membrane"/>
    <property type="evidence" value="ECO:0007669"/>
    <property type="project" value="UniProtKB-SubCell"/>
</dbReference>
<evidence type="ECO:0000313" key="8">
    <source>
        <dbReference type="Proteomes" id="UP000436088"/>
    </source>
</evidence>
<keyword evidence="4 6" id="KW-1133">Transmembrane helix</keyword>
<comment type="subcellular location">
    <subcellularLocation>
        <location evidence="1">Membrane</location>
    </subcellularLocation>
</comment>
<comment type="caution">
    <text evidence="7">The sequence shown here is derived from an EMBL/GenBank/DDBJ whole genome shotgun (WGS) entry which is preliminary data.</text>
</comment>
<protein>
    <submittedName>
        <fullName evidence="7">Single hybrid motif superfamily protein isoform 1</fullName>
    </submittedName>
</protein>
<accession>A0A6A3D306</accession>
<gene>
    <name evidence="7" type="ORF">F3Y22_tig00000132pilonHSYRG00054</name>
</gene>
<feature type="transmembrane region" description="Helical" evidence="6">
    <location>
        <begin position="154"/>
        <end position="171"/>
    </location>
</feature>
<evidence type="ECO:0000256" key="3">
    <source>
        <dbReference type="ARBA" id="ARBA00022692"/>
    </source>
</evidence>
<feature type="transmembrane region" description="Helical" evidence="6">
    <location>
        <begin position="130"/>
        <end position="148"/>
    </location>
</feature>